<evidence type="ECO:0000256" key="1">
    <source>
        <dbReference type="ARBA" id="ARBA00004150"/>
    </source>
</evidence>
<comment type="similarity">
    <text evidence="3">Belongs to the VPS53 family.</text>
</comment>
<evidence type="ECO:0000256" key="6">
    <source>
        <dbReference type="ARBA" id="ARBA00023034"/>
    </source>
</evidence>
<gene>
    <name evidence="11" type="ORF">GEV33_003213</name>
</gene>
<evidence type="ECO:0000256" key="3">
    <source>
        <dbReference type="ARBA" id="ARBA00008628"/>
    </source>
</evidence>
<dbReference type="AlphaFoldDB" id="A0A8J6LHX5"/>
<reference evidence="11" key="2">
    <citation type="submission" date="2021-08" db="EMBL/GenBank/DDBJ databases">
        <authorList>
            <person name="Eriksson T."/>
        </authorList>
    </citation>
    <scope>NUCLEOTIDE SEQUENCE</scope>
    <source>
        <strain evidence="11">Stoneville</strain>
        <tissue evidence="11">Whole head</tissue>
    </source>
</reference>
<keyword evidence="6" id="KW-0333">Golgi apparatus</keyword>
<comment type="subcellular location">
    <subcellularLocation>
        <location evidence="2">Endosome membrane</location>
        <topology evidence="2">Peripheral membrane protein</topology>
    </subcellularLocation>
    <subcellularLocation>
        <location evidence="1">Golgi apparatus</location>
        <location evidence="1">trans-Golgi network membrane</location>
        <topology evidence="1">Peripheral membrane protein</topology>
    </subcellularLocation>
</comment>
<keyword evidence="12" id="KW-1185">Reference proteome</keyword>
<evidence type="ECO:0000313" key="12">
    <source>
        <dbReference type="Proteomes" id="UP000719412"/>
    </source>
</evidence>
<dbReference type="InterPro" id="IPR007234">
    <property type="entry name" value="Vps53_N"/>
</dbReference>
<evidence type="ECO:0000256" key="4">
    <source>
        <dbReference type="ARBA" id="ARBA00014103"/>
    </source>
</evidence>
<dbReference type="Proteomes" id="UP000719412">
    <property type="component" value="Unassembled WGS sequence"/>
</dbReference>
<feature type="coiled-coil region" evidence="8">
    <location>
        <begin position="60"/>
        <end position="140"/>
    </location>
</feature>
<dbReference type="Gene3D" id="1.10.357.110">
    <property type="entry name" value="Vacuolar protein sorting-associated protein 53, C-terminus"/>
    <property type="match status" value="1"/>
</dbReference>
<dbReference type="InterPro" id="IPR031745">
    <property type="entry name" value="Vps53_C"/>
</dbReference>
<proteinExistence type="inferred from homology"/>
<reference evidence="11" key="1">
    <citation type="journal article" date="2020" name="J Insects Food Feed">
        <title>The yellow mealworm (Tenebrio molitor) genome: a resource for the emerging insects as food and feed industry.</title>
        <authorList>
            <person name="Eriksson T."/>
            <person name="Andere A."/>
            <person name="Kelstrup H."/>
            <person name="Emery V."/>
            <person name="Picard C."/>
        </authorList>
    </citation>
    <scope>NUCLEOTIDE SEQUENCE</scope>
    <source>
        <strain evidence="11">Stoneville</strain>
        <tissue evidence="11">Whole head</tissue>
    </source>
</reference>
<dbReference type="EMBL" id="JABDTM020014205">
    <property type="protein sequence ID" value="KAH0819578.1"/>
    <property type="molecule type" value="Genomic_DNA"/>
</dbReference>
<dbReference type="GO" id="GO:0042147">
    <property type="term" value="P:retrograde transport, endosome to Golgi"/>
    <property type="evidence" value="ECO:0007669"/>
    <property type="project" value="InterPro"/>
</dbReference>
<dbReference type="FunFam" id="1.10.357.110:FF:000006">
    <property type="entry name" value="Vacuolar protein sorting-associated protein 53"/>
    <property type="match status" value="1"/>
</dbReference>
<evidence type="ECO:0000259" key="10">
    <source>
        <dbReference type="Pfam" id="PF16854"/>
    </source>
</evidence>
<dbReference type="InterPro" id="IPR039766">
    <property type="entry name" value="Vps53"/>
</dbReference>
<dbReference type="PANTHER" id="PTHR12820">
    <property type="entry name" value="VACUOLAR SORTING PROTEIN 53"/>
    <property type="match status" value="1"/>
</dbReference>
<dbReference type="InterPro" id="IPR038260">
    <property type="entry name" value="Vps53_C_sf"/>
</dbReference>
<accession>A0A8J6LHX5</accession>
<evidence type="ECO:0000313" key="11">
    <source>
        <dbReference type="EMBL" id="KAH0819578.1"/>
    </source>
</evidence>
<dbReference type="GO" id="GO:0010008">
    <property type="term" value="C:endosome membrane"/>
    <property type="evidence" value="ECO:0007669"/>
    <property type="project" value="UniProtKB-SubCell"/>
</dbReference>
<evidence type="ECO:0000259" key="9">
    <source>
        <dbReference type="Pfam" id="PF04100"/>
    </source>
</evidence>
<dbReference type="GO" id="GO:0000938">
    <property type="term" value="C:GARP complex"/>
    <property type="evidence" value="ECO:0007669"/>
    <property type="project" value="InterPro"/>
</dbReference>
<protein>
    <recommendedName>
        <fullName evidence="4">Vacuolar protein sorting-associated protein 53 homolog</fullName>
    </recommendedName>
</protein>
<dbReference type="GO" id="GO:0005829">
    <property type="term" value="C:cytosol"/>
    <property type="evidence" value="ECO:0007669"/>
    <property type="project" value="GOC"/>
</dbReference>
<comment type="caution">
    <text evidence="11">The sequence shown here is derived from an EMBL/GenBank/DDBJ whole genome shotgun (WGS) entry which is preliminary data.</text>
</comment>
<name>A0A8J6LHX5_TENMO</name>
<feature type="domain" description="Vps53 C-terminal" evidence="10">
    <location>
        <begin position="725"/>
        <end position="809"/>
    </location>
</feature>
<keyword evidence="7" id="KW-0472">Membrane</keyword>
<feature type="coiled-coil region" evidence="8">
    <location>
        <begin position="545"/>
        <end position="572"/>
    </location>
</feature>
<evidence type="ECO:0000256" key="7">
    <source>
        <dbReference type="ARBA" id="ARBA00023136"/>
    </source>
</evidence>
<dbReference type="PANTHER" id="PTHR12820:SF0">
    <property type="entry name" value="VACUOLAR PROTEIN SORTING-ASSOCIATED PROTEIN 53 HOMOLOG"/>
    <property type="match status" value="1"/>
</dbReference>
<evidence type="ECO:0000256" key="8">
    <source>
        <dbReference type="SAM" id="Coils"/>
    </source>
</evidence>
<sequence>MEGALEEDVLDEDNQDLFINFTPEVQKAIDEVLPSKDPLDEPDFNSIDYINSLFPTEQSLSNIDEVVAKMENKIHSIDNEISTVVRGQITASQDGRQALDEAQKVIKQLFQHIKNIKEKAEKSEEMVREITRDIKQLDCAKRNLTLAITTLNHLHMLVGGVDTLKSLTLRRLYGEIALPLQAISEVMTHFENYSDIPQIKSLSDQVKSIHVELAEQITHDFKEAFSGTNKTSIPNKQLAQACLVVSILEPKVKRDLLKWFVNLQLQEYNHLFQETEDTAWLDKIDKRYAWIKRHLLEFEDRLGNLFPQSWEVSERIAVQFCRNTRDELSKIMLKRKSEIDVKLLLYAIQKTSTFENLLARRFTGVTLRDDDTSAEPDLGGKSPFSGLIGDCFIPHLEIYIESIDRNLSDLIERFVQDSKQTQPTEATDTQAPILPSCPDLFVFYKKSMIQCTQLDKGQSMLSLTKTFQKYLHEYSEKLLQNNLPKIETQSLGTSVQLLTRDLQKMSTSGLIQNFSSLLKEGEITRFNKDELAKICCILSTAEYCLETTQQLSDKLKEKIEQALAERIDLSKEQDNFHKVISNCILILVQDLENACEPALTAMSKGLFPRSSASPGARVPLGHASPSARLWPRLCEAPPPTKLAPPPLKSFCLQIQWQNVDTVGDQSSYITAITTHLKTTIPIIRDNLSHSRKYFTQFCIKFANSFIPKFIQHIYKCKPINTEGAEQLLLDTHMLKTILLNLPSISSQINRQAPASYTKVVTKGMTKAEMILKVVMTPVDPSKAFIEQYRKLLPECQLNDFYKILDMKSVKRQEQAVLVDVFKAYKA</sequence>
<feature type="domain" description="Vps53 N-terminal" evidence="9">
    <location>
        <begin position="42"/>
        <end position="419"/>
    </location>
</feature>
<dbReference type="Pfam" id="PF04100">
    <property type="entry name" value="Vps53_N"/>
    <property type="match status" value="1"/>
</dbReference>
<evidence type="ECO:0000256" key="2">
    <source>
        <dbReference type="ARBA" id="ARBA00004481"/>
    </source>
</evidence>
<dbReference type="Pfam" id="PF16854">
    <property type="entry name" value="VPS53_C"/>
    <property type="match status" value="1"/>
</dbReference>
<evidence type="ECO:0000256" key="5">
    <source>
        <dbReference type="ARBA" id="ARBA00022753"/>
    </source>
</evidence>
<organism evidence="11 12">
    <name type="scientific">Tenebrio molitor</name>
    <name type="common">Yellow mealworm beetle</name>
    <dbReference type="NCBI Taxonomy" id="7067"/>
    <lineage>
        <taxon>Eukaryota</taxon>
        <taxon>Metazoa</taxon>
        <taxon>Ecdysozoa</taxon>
        <taxon>Arthropoda</taxon>
        <taxon>Hexapoda</taxon>
        <taxon>Insecta</taxon>
        <taxon>Pterygota</taxon>
        <taxon>Neoptera</taxon>
        <taxon>Endopterygota</taxon>
        <taxon>Coleoptera</taxon>
        <taxon>Polyphaga</taxon>
        <taxon>Cucujiformia</taxon>
        <taxon>Tenebrionidae</taxon>
        <taxon>Tenebrio</taxon>
    </lineage>
</organism>
<keyword evidence="8" id="KW-0175">Coiled coil</keyword>
<keyword evidence="5" id="KW-0967">Endosome</keyword>